<sequence length="126" mass="13759">MKLLRPDPGDFVVNVSHLGSVARPGKLRSLRLRNYYGKISGERSSWWIAWWFLGTVAARLVIVWLYDGDGGSVLSAVVFHAMVNVTQSVLPGFTSNTLLVACTALVTTVLGVARLTMTPRRCSPSP</sequence>
<evidence type="ECO:0008006" key="4">
    <source>
        <dbReference type="Google" id="ProtNLM"/>
    </source>
</evidence>
<feature type="transmembrane region" description="Helical" evidence="1">
    <location>
        <begin position="98"/>
        <end position="117"/>
    </location>
</feature>
<keyword evidence="3" id="KW-1185">Reference proteome</keyword>
<keyword evidence="1" id="KW-0472">Membrane</keyword>
<protein>
    <recommendedName>
        <fullName evidence="4">CPBP family intramembrane metalloprotease</fullName>
    </recommendedName>
</protein>
<dbReference type="Proteomes" id="UP001551675">
    <property type="component" value="Unassembled WGS sequence"/>
</dbReference>
<keyword evidence="1" id="KW-0812">Transmembrane</keyword>
<comment type="caution">
    <text evidence="2">The sequence shown here is derived from an EMBL/GenBank/DDBJ whole genome shotgun (WGS) entry which is preliminary data.</text>
</comment>
<dbReference type="EMBL" id="JBFALK010000025">
    <property type="protein sequence ID" value="MEV0973944.1"/>
    <property type="molecule type" value="Genomic_DNA"/>
</dbReference>
<name>A0ABV3GQM4_MICGL</name>
<organism evidence="2 3">
    <name type="scientific">Microtetraspora glauca</name>
    <dbReference type="NCBI Taxonomy" id="1996"/>
    <lineage>
        <taxon>Bacteria</taxon>
        <taxon>Bacillati</taxon>
        <taxon>Actinomycetota</taxon>
        <taxon>Actinomycetes</taxon>
        <taxon>Streptosporangiales</taxon>
        <taxon>Streptosporangiaceae</taxon>
        <taxon>Microtetraspora</taxon>
    </lineage>
</organism>
<accession>A0ABV3GQM4</accession>
<evidence type="ECO:0000256" key="1">
    <source>
        <dbReference type="SAM" id="Phobius"/>
    </source>
</evidence>
<evidence type="ECO:0000313" key="2">
    <source>
        <dbReference type="EMBL" id="MEV0973944.1"/>
    </source>
</evidence>
<feature type="transmembrane region" description="Helical" evidence="1">
    <location>
        <begin position="46"/>
        <end position="66"/>
    </location>
</feature>
<gene>
    <name evidence="2" type="ORF">AB0I59_35580</name>
</gene>
<proteinExistence type="predicted"/>
<reference evidence="2 3" key="1">
    <citation type="submission" date="2024-06" db="EMBL/GenBank/DDBJ databases">
        <title>The Natural Products Discovery Center: Release of the First 8490 Sequenced Strains for Exploring Actinobacteria Biosynthetic Diversity.</title>
        <authorList>
            <person name="Kalkreuter E."/>
            <person name="Kautsar S.A."/>
            <person name="Yang D."/>
            <person name="Bader C.D."/>
            <person name="Teijaro C.N."/>
            <person name="Fluegel L."/>
            <person name="Davis C.M."/>
            <person name="Simpson J.R."/>
            <person name="Lauterbach L."/>
            <person name="Steele A.D."/>
            <person name="Gui C."/>
            <person name="Meng S."/>
            <person name="Li G."/>
            <person name="Viehrig K."/>
            <person name="Ye F."/>
            <person name="Su P."/>
            <person name="Kiefer A.F."/>
            <person name="Nichols A."/>
            <person name="Cepeda A.J."/>
            <person name="Yan W."/>
            <person name="Fan B."/>
            <person name="Jiang Y."/>
            <person name="Adhikari A."/>
            <person name="Zheng C.-J."/>
            <person name="Schuster L."/>
            <person name="Cowan T.M."/>
            <person name="Smanski M.J."/>
            <person name="Chevrette M.G."/>
            <person name="De Carvalho L.P.S."/>
            <person name="Shen B."/>
        </authorList>
    </citation>
    <scope>NUCLEOTIDE SEQUENCE [LARGE SCALE GENOMIC DNA]</scope>
    <source>
        <strain evidence="2 3">NPDC050100</strain>
    </source>
</reference>
<keyword evidence="1" id="KW-1133">Transmembrane helix</keyword>
<dbReference type="RefSeq" id="WP_061259907.1">
    <property type="nucleotide sequence ID" value="NZ_JBFALK010000025.1"/>
</dbReference>
<evidence type="ECO:0000313" key="3">
    <source>
        <dbReference type="Proteomes" id="UP001551675"/>
    </source>
</evidence>